<dbReference type="InterPro" id="IPR000847">
    <property type="entry name" value="LysR_HTH_N"/>
</dbReference>
<dbReference type="Pfam" id="PF00126">
    <property type="entry name" value="HTH_1"/>
    <property type="match status" value="1"/>
</dbReference>
<dbReference type="PANTHER" id="PTHR30579:SF7">
    <property type="entry name" value="HTH-TYPE TRANSCRIPTIONAL REGULATOR LRHA-RELATED"/>
    <property type="match status" value="1"/>
</dbReference>
<dbReference type="RefSeq" id="WP_155481312.1">
    <property type="nucleotide sequence ID" value="NZ_WNKV01000022.1"/>
</dbReference>
<dbReference type="InterPro" id="IPR050176">
    <property type="entry name" value="LTTR"/>
</dbReference>
<dbReference type="GO" id="GO:0003700">
    <property type="term" value="F:DNA-binding transcription factor activity"/>
    <property type="evidence" value="ECO:0007669"/>
    <property type="project" value="InterPro"/>
</dbReference>
<protein>
    <submittedName>
        <fullName evidence="6">LysR family transcriptional regulator</fullName>
    </submittedName>
</protein>
<evidence type="ECO:0000313" key="6">
    <source>
        <dbReference type="EMBL" id="MTW18989.1"/>
    </source>
</evidence>
<dbReference type="PANTHER" id="PTHR30579">
    <property type="entry name" value="TRANSCRIPTIONAL REGULATOR"/>
    <property type="match status" value="1"/>
</dbReference>
<evidence type="ECO:0000313" key="7">
    <source>
        <dbReference type="Proteomes" id="UP000438991"/>
    </source>
</evidence>
<evidence type="ECO:0000256" key="2">
    <source>
        <dbReference type="ARBA" id="ARBA00023015"/>
    </source>
</evidence>
<feature type="domain" description="HTH lysR-type" evidence="5">
    <location>
        <begin position="4"/>
        <end position="61"/>
    </location>
</feature>
<name>A0A9X4XSC1_9BRAD</name>
<evidence type="ECO:0000256" key="3">
    <source>
        <dbReference type="ARBA" id="ARBA00023125"/>
    </source>
</evidence>
<dbReference type="InterPro" id="IPR036388">
    <property type="entry name" value="WH-like_DNA-bd_sf"/>
</dbReference>
<dbReference type="Proteomes" id="UP000438991">
    <property type="component" value="Unassembled WGS sequence"/>
</dbReference>
<comment type="caution">
    <text evidence="6">The sequence shown here is derived from an EMBL/GenBank/DDBJ whole genome shotgun (WGS) entry which is preliminary data.</text>
</comment>
<dbReference type="InterPro" id="IPR005119">
    <property type="entry name" value="LysR_subst-bd"/>
</dbReference>
<sequence>MDRLDPDLLRTFVAFVDGGTLARAAAAVGRSPSAVTAQMRRLEEQVGEPLMVAAGRGRALTPVGEELAGHARRILEAHRQAVLSLRGARADGQVSVAATQDFAERGLPAQLRRFAATHPRLRIALRIGRSVPLAADFAAGEIDVLLAMRGEPAADEIGLIHEPMTWLAAAGGLAVAPAPLPLALLDPPCGFRTAALAALNRAGRDYRIAATSPSLAGLKAAVLAGLAVTLRTARFAGPDLTTATATLALPDAGEAVFAVRLRSGASAAAADLARLLHETRAA</sequence>
<evidence type="ECO:0000256" key="1">
    <source>
        <dbReference type="ARBA" id="ARBA00009437"/>
    </source>
</evidence>
<proteinExistence type="inferred from homology"/>
<keyword evidence="2" id="KW-0805">Transcription regulation</keyword>
<comment type="similarity">
    <text evidence="1">Belongs to the LysR transcriptional regulatory family.</text>
</comment>
<dbReference type="AlphaFoldDB" id="A0A9X4XSC1"/>
<accession>A0A9X4XSC1</accession>
<dbReference type="GO" id="GO:0003677">
    <property type="term" value="F:DNA binding"/>
    <property type="evidence" value="ECO:0007669"/>
    <property type="project" value="UniProtKB-KW"/>
</dbReference>
<dbReference type="PROSITE" id="PS50931">
    <property type="entry name" value="HTH_LYSR"/>
    <property type="match status" value="1"/>
</dbReference>
<dbReference type="Gene3D" id="1.10.10.10">
    <property type="entry name" value="Winged helix-like DNA-binding domain superfamily/Winged helix DNA-binding domain"/>
    <property type="match status" value="1"/>
</dbReference>
<gene>
    <name evidence="6" type="ORF">GJ689_22590</name>
</gene>
<keyword evidence="3" id="KW-0238">DNA-binding</keyword>
<dbReference type="EMBL" id="WNKV01000022">
    <property type="protein sequence ID" value="MTW18989.1"/>
    <property type="molecule type" value="Genomic_DNA"/>
</dbReference>
<dbReference type="Gene3D" id="3.40.190.10">
    <property type="entry name" value="Periplasmic binding protein-like II"/>
    <property type="match status" value="2"/>
</dbReference>
<dbReference type="Pfam" id="PF03466">
    <property type="entry name" value="LysR_substrate"/>
    <property type="match status" value="1"/>
</dbReference>
<dbReference type="SUPFAM" id="SSF46785">
    <property type="entry name" value="Winged helix' DNA-binding domain"/>
    <property type="match status" value="1"/>
</dbReference>
<dbReference type="SUPFAM" id="SSF53850">
    <property type="entry name" value="Periplasmic binding protein-like II"/>
    <property type="match status" value="1"/>
</dbReference>
<evidence type="ECO:0000256" key="4">
    <source>
        <dbReference type="ARBA" id="ARBA00023163"/>
    </source>
</evidence>
<dbReference type="InterPro" id="IPR036390">
    <property type="entry name" value="WH_DNA-bd_sf"/>
</dbReference>
<reference evidence="6 7" key="1">
    <citation type="submission" date="2019-11" db="EMBL/GenBank/DDBJ databases">
        <title>Whole-genome sequence of Rhodoplanes serenus DSM 18633, type strain.</title>
        <authorList>
            <person name="Kyndt J.A."/>
            <person name="Meyer T.E."/>
        </authorList>
    </citation>
    <scope>NUCLEOTIDE SEQUENCE [LARGE SCALE GENOMIC DNA]</scope>
    <source>
        <strain evidence="6 7">DSM 18633</strain>
    </source>
</reference>
<evidence type="ECO:0000259" key="5">
    <source>
        <dbReference type="PROSITE" id="PS50931"/>
    </source>
</evidence>
<organism evidence="6 7">
    <name type="scientific">Rhodoplanes serenus</name>
    <dbReference type="NCBI Taxonomy" id="200615"/>
    <lineage>
        <taxon>Bacteria</taxon>
        <taxon>Pseudomonadati</taxon>
        <taxon>Pseudomonadota</taxon>
        <taxon>Alphaproteobacteria</taxon>
        <taxon>Hyphomicrobiales</taxon>
        <taxon>Nitrobacteraceae</taxon>
        <taxon>Rhodoplanes</taxon>
    </lineage>
</organism>
<keyword evidence="4" id="KW-0804">Transcription</keyword>